<organism evidence="1 2">
    <name type="scientific">Phytophthora nicotianae P1976</name>
    <dbReference type="NCBI Taxonomy" id="1317066"/>
    <lineage>
        <taxon>Eukaryota</taxon>
        <taxon>Sar</taxon>
        <taxon>Stramenopiles</taxon>
        <taxon>Oomycota</taxon>
        <taxon>Peronosporomycetes</taxon>
        <taxon>Peronosporales</taxon>
        <taxon>Peronosporaceae</taxon>
        <taxon>Phytophthora</taxon>
    </lineage>
</organism>
<dbReference type="InterPro" id="IPR052473">
    <property type="entry name" value="mtLSU_mL53"/>
</dbReference>
<name>A0A080ZJN2_PHYNI</name>
<reference evidence="1 2" key="1">
    <citation type="submission" date="2013-11" db="EMBL/GenBank/DDBJ databases">
        <title>The Genome Sequence of Phytophthora parasitica P1976.</title>
        <authorList>
            <consortium name="The Broad Institute Genomics Platform"/>
            <person name="Russ C."/>
            <person name="Tyler B."/>
            <person name="Panabieres F."/>
            <person name="Shan W."/>
            <person name="Tripathy S."/>
            <person name="Grunwald N."/>
            <person name="Machado M."/>
            <person name="Johnson C.S."/>
            <person name="Walker B."/>
            <person name="Young S."/>
            <person name="Zeng Q."/>
            <person name="Gargeya S."/>
            <person name="Fitzgerald M."/>
            <person name="Haas B."/>
            <person name="Abouelleil A."/>
            <person name="Allen A.W."/>
            <person name="Alvarado L."/>
            <person name="Arachchi H.M."/>
            <person name="Berlin A.M."/>
            <person name="Chapman S.B."/>
            <person name="Gainer-Dewar J."/>
            <person name="Goldberg J."/>
            <person name="Griggs A."/>
            <person name="Gujja S."/>
            <person name="Hansen M."/>
            <person name="Howarth C."/>
            <person name="Imamovic A."/>
            <person name="Ireland A."/>
            <person name="Larimer J."/>
            <person name="McCowan C."/>
            <person name="Murphy C."/>
            <person name="Pearson M."/>
            <person name="Poon T.W."/>
            <person name="Priest M."/>
            <person name="Roberts A."/>
            <person name="Saif S."/>
            <person name="Shea T."/>
            <person name="Sisk P."/>
            <person name="Sykes S."/>
            <person name="Wortman J."/>
            <person name="Nusbaum C."/>
            <person name="Birren B."/>
        </authorList>
    </citation>
    <scope>NUCLEOTIDE SEQUENCE [LARGE SCALE GENOMIC DNA]</scope>
    <source>
        <strain evidence="1 2">P1976</strain>
    </source>
</reference>
<sequence length="106" mass="12137">MAARNVVRFLKSAKVSFSSFDRRATGACEFYRQLTAEKTRKVNPKAEIVYQTSLTGSAPTIKLDFINGSKHLMEVPDKNVREIFEEVDFHCSQIETEYEKQGKTIE</sequence>
<evidence type="ECO:0008006" key="3">
    <source>
        <dbReference type="Google" id="ProtNLM"/>
    </source>
</evidence>
<dbReference type="PANTHER" id="PTHR33618">
    <property type="entry name" value="39S RIBOSOMAL PROTEIN L53, MITOCHONDRIAL"/>
    <property type="match status" value="1"/>
</dbReference>
<evidence type="ECO:0000313" key="2">
    <source>
        <dbReference type="Proteomes" id="UP000028582"/>
    </source>
</evidence>
<protein>
    <recommendedName>
        <fullName evidence="3">Ribosomal protein/NADH dehydrogenase domain-containing protein</fullName>
    </recommendedName>
</protein>
<comment type="caution">
    <text evidence="1">The sequence shown here is derived from an EMBL/GenBank/DDBJ whole genome shotgun (WGS) entry which is preliminary data.</text>
</comment>
<dbReference type="Gene3D" id="3.40.30.10">
    <property type="entry name" value="Glutaredoxin"/>
    <property type="match status" value="1"/>
</dbReference>
<dbReference type="OrthoDB" id="148071at2759"/>
<dbReference type="AlphaFoldDB" id="A0A080ZJN2"/>
<proteinExistence type="predicted"/>
<dbReference type="Proteomes" id="UP000028582">
    <property type="component" value="Unassembled WGS sequence"/>
</dbReference>
<dbReference type="GO" id="GO:0005762">
    <property type="term" value="C:mitochondrial large ribosomal subunit"/>
    <property type="evidence" value="ECO:0007669"/>
    <property type="project" value="TreeGrafter"/>
</dbReference>
<evidence type="ECO:0000313" key="1">
    <source>
        <dbReference type="EMBL" id="ETO66843.1"/>
    </source>
</evidence>
<dbReference type="PANTHER" id="PTHR33618:SF1">
    <property type="entry name" value="LARGE RIBOSOMAL SUBUNIT PROTEIN ML53"/>
    <property type="match status" value="1"/>
</dbReference>
<accession>A0A080ZJN2</accession>
<dbReference type="EMBL" id="ANJA01002982">
    <property type="protein sequence ID" value="ETO66843.1"/>
    <property type="molecule type" value="Genomic_DNA"/>
</dbReference>
<gene>
    <name evidence="1" type="ORF">F444_16071</name>
</gene>